<dbReference type="SUPFAM" id="SSF48264">
    <property type="entry name" value="Cytochrome P450"/>
    <property type="match status" value="1"/>
</dbReference>
<keyword evidence="3 7" id="KW-0479">Metal-binding</keyword>
<evidence type="ECO:0000256" key="2">
    <source>
        <dbReference type="ARBA" id="ARBA00022617"/>
    </source>
</evidence>
<proteinExistence type="inferred from homology"/>
<dbReference type="Proteomes" id="UP000192284">
    <property type="component" value="Unassembled WGS sequence"/>
</dbReference>
<dbReference type="GO" id="GO:0004497">
    <property type="term" value="F:monooxygenase activity"/>
    <property type="evidence" value="ECO:0007669"/>
    <property type="project" value="UniProtKB-KW"/>
</dbReference>
<comment type="similarity">
    <text evidence="1 7">Belongs to the cytochrome P450 family.</text>
</comment>
<dbReference type="EMBL" id="MVHE01000002">
    <property type="protein sequence ID" value="ORA25840.1"/>
    <property type="molecule type" value="Genomic_DNA"/>
</dbReference>
<dbReference type="GO" id="GO:0020037">
    <property type="term" value="F:heme binding"/>
    <property type="evidence" value="ECO:0007669"/>
    <property type="project" value="InterPro"/>
</dbReference>
<dbReference type="InterPro" id="IPR002397">
    <property type="entry name" value="Cyt_P450_B"/>
</dbReference>
<name>A0A1X0A6Z2_MYCAN</name>
<dbReference type="AlphaFoldDB" id="A0A1X0A6Z2"/>
<dbReference type="GO" id="GO:0016705">
    <property type="term" value="F:oxidoreductase activity, acting on paired donors, with incorporation or reduction of molecular oxygen"/>
    <property type="evidence" value="ECO:0007669"/>
    <property type="project" value="InterPro"/>
</dbReference>
<evidence type="ECO:0000256" key="6">
    <source>
        <dbReference type="ARBA" id="ARBA00023033"/>
    </source>
</evidence>
<dbReference type="PANTHER" id="PTHR46696:SF6">
    <property type="entry name" value="P450, PUTATIVE (EUROFUNG)-RELATED"/>
    <property type="match status" value="1"/>
</dbReference>
<protein>
    <submittedName>
        <fullName evidence="8">Cytochrome</fullName>
    </submittedName>
</protein>
<dbReference type="Gene3D" id="1.10.630.10">
    <property type="entry name" value="Cytochrome P450"/>
    <property type="match status" value="1"/>
</dbReference>
<gene>
    <name evidence="8" type="ORF">BST12_02045</name>
</gene>
<reference evidence="8 9" key="1">
    <citation type="submission" date="2017-02" db="EMBL/GenBank/DDBJ databases">
        <title>The new phylogeny of genus Mycobacterium.</title>
        <authorList>
            <person name="Tortoli E."/>
            <person name="Trovato A."/>
            <person name="Cirillo D.M."/>
        </authorList>
    </citation>
    <scope>NUCLEOTIDE SEQUENCE [LARGE SCALE GENOMIC DNA]</scope>
    <source>
        <strain evidence="8 9">DSM 45057</strain>
    </source>
</reference>
<comment type="caution">
    <text evidence="8">The sequence shown here is derived from an EMBL/GenBank/DDBJ whole genome shotgun (WGS) entry which is preliminary data.</text>
</comment>
<dbReference type="OrthoDB" id="3599725at2"/>
<keyword evidence="9" id="KW-1185">Reference proteome</keyword>
<evidence type="ECO:0000256" key="1">
    <source>
        <dbReference type="ARBA" id="ARBA00010617"/>
    </source>
</evidence>
<evidence type="ECO:0000313" key="9">
    <source>
        <dbReference type="Proteomes" id="UP000192284"/>
    </source>
</evidence>
<dbReference type="PRINTS" id="PR00359">
    <property type="entry name" value="BP450"/>
</dbReference>
<dbReference type="PANTHER" id="PTHR46696">
    <property type="entry name" value="P450, PUTATIVE (EUROFUNG)-RELATED"/>
    <property type="match status" value="1"/>
</dbReference>
<keyword evidence="5 7" id="KW-0408">Iron</keyword>
<keyword evidence="4 7" id="KW-0560">Oxidoreductase</keyword>
<evidence type="ECO:0000256" key="7">
    <source>
        <dbReference type="RuleBase" id="RU000461"/>
    </source>
</evidence>
<dbReference type="InterPro" id="IPR036396">
    <property type="entry name" value="Cyt_P450_sf"/>
</dbReference>
<dbReference type="PRINTS" id="PR00385">
    <property type="entry name" value="P450"/>
</dbReference>
<evidence type="ECO:0000256" key="5">
    <source>
        <dbReference type="ARBA" id="ARBA00023004"/>
    </source>
</evidence>
<dbReference type="Pfam" id="PF00067">
    <property type="entry name" value="p450"/>
    <property type="match status" value="2"/>
</dbReference>
<accession>A0A1X0A6Z2</accession>
<evidence type="ECO:0000313" key="8">
    <source>
        <dbReference type="EMBL" id="ORA25840.1"/>
    </source>
</evidence>
<dbReference type="InterPro" id="IPR001128">
    <property type="entry name" value="Cyt_P450"/>
</dbReference>
<sequence>MSTVDSGQPNAFYLPRLEYSTLPMTADRGVGWKILRDAGPVVFMNGWYYLTRREDVLAALRDTKSFSSREALQPPDNPLPVVPLGFDPPEHTRYRKILQPFFSPSALAKKRPALLEQTVAMIEAIAVRGECEAMADLANLFPFQLFLVLYGLPLEDRDRLIGWKDAVIGMSDKHYPAEADVAASRALFEYLAQAIADRKQNPGPDVLSQVLIGADPLSEIEVLGLSHLLILAGLDTVTAAVGFCLLELARRPQLRDLLRDDPKQVRVFIEEIVRLEPSAPVAPRITTRIVNVGGMMLPAGSRVRLCMAAINRDGSDEISTDELVMDGKVHRHWGFGGGPHRCLGSHLARVELTLLVGEWLKRIPDFELAPDYTPEIKFPSKSFALKALPLRWG</sequence>
<dbReference type="GO" id="GO:0005506">
    <property type="term" value="F:iron ion binding"/>
    <property type="evidence" value="ECO:0007669"/>
    <property type="project" value="InterPro"/>
</dbReference>
<dbReference type="RefSeq" id="WP_083111334.1">
    <property type="nucleotide sequence ID" value="NZ_JACKTS010000014.1"/>
</dbReference>
<dbReference type="CDD" id="cd11035">
    <property type="entry name" value="P450cam-like"/>
    <property type="match status" value="1"/>
</dbReference>
<evidence type="ECO:0000256" key="4">
    <source>
        <dbReference type="ARBA" id="ARBA00023002"/>
    </source>
</evidence>
<evidence type="ECO:0000256" key="3">
    <source>
        <dbReference type="ARBA" id="ARBA00022723"/>
    </source>
</evidence>
<organism evidence="8 9">
    <name type="scientific">Mycobacterium angelicum</name>
    <dbReference type="NCBI Taxonomy" id="470074"/>
    <lineage>
        <taxon>Bacteria</taxon>
        <taxon>Bacillati</taxon>
        <taxon>Actinomycetota</taxon>
        <taxon>Actinomycetes</taxon>
        <taxon>Mycobacteriales</taxon>
        <taxon>Mycobacteriaceae</taxon>
        <taxon>Mycobacterium</taxon>
    </lineage>
</organism>
<dbReference type="InterPro" id="IPR017972">
    <property type="entry name" value="Cyt_P450_CS"/>
</dbReference>
<keyword evidence="6 7" id="KW-0503">Monooxygenase</keyword>
<dbReference type="PROSITE" id="PS00086">
    <property type="entry name" value="CYTOCHROME_P450"/>
    <property type="match status" value="1"/>
</dbReference>
<keyword evidence="2 7" id="KW-0349">Heme</keyword>